<dbReference type="Gene3D" id="3.40.50.150">
    <property type="entry name" value="Vaccinia Virus protein VP39"/>
    <property type="match status" value="1"/>
</dbReference>
<dbReference type="HOGENOM" id="CLU_030437_1_0_1"/>
<reference evidence="2" key="2">
    <citation type="submission" date="2015-01" db="EMBL/GenBank/DDBJ databases">
        <title>Evolutionary Origins and Diversification of the Mycorrhizal Mutualists.</title>
        <authorList>
            <consortium name="DOE Joint Genome Institute"/>
            <consortium name="Mycorrhizal Genomics Consortium"/>
            <person name="Kohler A."/>
            <person name="Kuo A."/>
            <person name="Nagy L.G."/>
            <person name="Floudas D."/>
            <person name="Copeland A."/>
            <person name="Barry K.W."/>
            <person name="Cichocki N."/>
            <person name="Veneault-Fourrey C."/>
            <person name="LaButti K."/>
            <person name="Lindquist E.A."/>
            <person name="Lipzen A."/>
            <person name="Lundell T."/>
            <person name="Morin E."/>
            <person name="Murat C."/>
            <person name="Riley R."/>
            <person name="Ohm R."/>
            <person name="Sun H."/>
            <person name="Tunlid A."/>
            <person name="Henrissat B."/>
            <person name="Grigoriev I.V."/>
            <person name="Hibbett D.S."/>
            <person name="Martin F."/>
        </authorList>
    </citation>
    <scope>NUCLEOTIDE SEQUENCE [LARGE SCALE GENOMIC DNA]</scope>
    <source>
        <strain evidence="2">LaAM-08-1</strain>
    </source>
</reference>
<dbReference type="EMBL" id="KN838679">
    <property type="protein sequence ID" value="KIJ97970.1"/>
    <property type="molecule type" value="Genomic_DNA"/>
</dbReference>
<dbReference type="GO" id="GO:0008757">
    <property type="term" value="F:S-adenosylmethionine-dependent methyltransferase activity"/>
    <property type="evidence" value="ECO:0007669"/>
    <property type="project" value="UniProtKB-ARBA"/>
</dbReference>
<dbReference type="STRING" id="1095629.A0A0C9WYR1"/>
<dbReference type="Pfam" id="PF10294">
    <property type="entry name" value="Methyltransf_16"/>
    <property type="match status" value="1"/>
</dbReference>
<evidence type="ECO:0000313" key="2">
    <source>
        <dbReference type="Proteomes" id="UP000054477"/>
    </source>
</evidence>
<dbReference type="InterPro" id="IPR029063">
    <property type="entry name" value="SAM-dependent_MTases_sf"/>
</dbReference>
<proteinExistence type="predicted"/>
<dbReference type="Proteomes" id="UP000054477">
    <property type="component" value="Unassembled WGS sequence"/>
</dbReference>
<accession>A0A0C9WYR1</accession>
<dbReference type="AlphaFoldDB" id="A0A0C9WYR1"/>
<dbReference type="SUPFAM" id="SSF53335">
    <property type="entry name" value="S-adenosyl-L-methionine-dependent methyltransferases"/>
    <property type="match status" value="1"/>
</dbReference>
<protein>
    <submittedName>
        <fullName evidence="1">Uncharacterized protein</fullName>
    </submittedName>
</protein>
<sequence>MLPPTSQLPPIRKLAAFSIDHLVGSVRYLRKIYNPQVRGITRRKDNHSVPSAGRDSLDELRMDSFERTYAIKWLTALIGHFSSTEECDPPLGGHHAEQLIQDAASLLAICAGTAAAGIICRTFIFESRFGSVTVNLTDAPLENQDYGSVGAQTWGGACVLAEMITDKPENFGLLERNISSRKLRVLELGAGTGLVSLAVAALMRKVAGREVEIVATDYYPSVLTNLATNVRGNSLDPGDLVKVTTHSLDWSLFSETHFQSQPFDQPFNLVLGADIIYEAQHAVWIQSCLTKLLRKTNGSPDDGPEPIFHLIIPLRVTHTFESGTVETVFAQSGGLVIKYKEIILCEAETGREGDEVEYAYYKIGWAKEVQSSFTSTGTK</sequence>
<organism evidence="1 2">
    <name type="scientific">Laccaria amethystina LaAM-08-1</name>
    <dbReference type="NCBI Taxonomy" id="1095629"/>
    <lineage>
        <taxon>Eukaryota</taxon>
        <taxon>Fungi</taxon>
        <taxon>Dikarya</taxon>
        <taxon>Basidiomycota</taxon>
        <taxon>Agaricomycotina</taxon>
        <taxon>Agaricomycetes</taxon>
        <taxon>Agaricomycetidae</taxon>
        <taxon>Agaricales</taxon>
        <taxon>Agaricineae</taxon>
        <taxon>Hydnangiaceae</taxon>
        <taxon>Laccaria</taxon>
    </lineage>
</organism>
<dbReference type="PANTHER" id="PTHR14614">
    <property type="entry name" value="HEPATOCELLULAR CARCINOMA-ASSOCIATED ANTIGEN"/>
    <property type="match status" value="1"/>
</dbReference>
<dbReference type="OrthoDB" id="433955at2759"/>
<gene>
    <name evidence="1" type="ORF">K443DRAFT_223769</name>
</gene>
<name>A0A0C9WYR1_9AGAR</name>
<evidence type="ECO:0000313" key="1">
    <source>
        <dbReference type="EMBL" id="KIJ97970.1"/>
    </source>
</evidence>
<reference evidence="1 2" key="1">
    <citation type="submission" date="2014-04" db="EMBL/GenBank/DDBJ databases">
        <authorList>
            <consortium name="DOE Joint Genome Institute"/>
            <person name="Kuo A."/>
            <person name="Kohler A."/>
            <person name="Nagy L.G."/>
            <person name="Floudas D."/>
            <person name="Copeland A."/>
            <person name="Barry K.W."/>
            <person name="Cichocki N."/>
            <person name="Veneault-Fourrey C."/>
            <person name="LaButti K."/>
            <person name="Lindquist E.A."/>
            <person name="Lipzen A."/>
            <person name="Lundell T."/>
            <person name="Morin E."/>
            <person name="Murat C."/>
            <person name="Sun H."/>
            <person name="Tunlid A."/>
            <person name="Henrissat B."/>
            <person name="Grigoriev I.V."/>
            <person name="Hibbett D.S."/>
            <person name="Martin F."/>
            <person name="Nordberg H.P."/>
            <person name="Cantor M.N."/>
            <person name="Hua S.X."/>
        </authorList>
    </citation>
    <scope>NUCLEOTIDE SEQUENCE [LARGE SCALE GENOMIC DNA]</scope>
    <source>
        <strain evidence="1 2">LaAM-08-1</strain>
    </source>
</reference>
<dbReference type="InterPro" id="IPR019410">
    <property type="entry name" value="Methyltransf_16"/>
</dbReference>
<keyword evidence="2" id="KW-1185">Reference proteome</keyword>